<keyword evidence="11" id="KW-1185">Reference proteome</keyword>
<dbReference type="EMBL" id="CP059404">
    <property type="protein sequence ID" value="QNE88608.1"/>
    <property type="molecule type" value="Genomic_DNA"/>
</dbReference>
<accession>A0A7G7CLZ2</accession>
<sequence>MSHSTRSRIVEPSPPAPVVAPRVVPSPPEPVEDKSALTGANATPENESNESVIRSTGSMAIATLISRITGFLRTVLISATLGGAITSAFNTANQLPNLITEIVLGAVLTSLVVPVLVRAEREDPDNGAMFVRRLFTLAFTLLAIITVSSVVAAPLLTRMMLTSDGEVNTTLSTSFAILLLPQIFFYGLFALFQAVLNTKSIFKPAAWAPVVNNVISIATLLLYWTLPGSLNPVAPAPVTDRHVLLLGLGTTLGVVLQFAILLPFIKKAGIDLRPQWGLDDRLKQFGGMALAIVAYVAISQLGYIVTTRVAASSSADAPGIYQQAWQLLQMPYGIIGVALLTAIMPRLSRNAAAGDDRAVIHDLQLATKLTLIALIPIVIFMTGFGQYLGIGLFQYAEYDREVASVLGYTVSFSAFTLIPYAIVLLHLRVFYAREEAWTPTFIVAGITATKILLSLLSPFIASSNEAVVTLLGAANGFSFISGAVIGSFLLRRKLGNLGGRLVMHTSLWATAAGIVGLAVALVVRFLIDLLVPEPQPSLLILIQVIVCGVVFVIVTGIVLSFSKLPEVQNLGRAMARIPGVGRFIHPNEDSAIQVEEPDAREISAQMMAQDTFNASPVPPPMSAGVVRGPRLVPGAPVSDGRFRLLREHGSVPGAQFWQAREQSTGREVGLTFVTTTSQAPMAPATPAVAARRSAEISRRTRKLGQLGLSSVADNIEILSYRSGCLVVADWVEGTSLRQVGESDNLDPHAVAHALQPLVEDTHAAHENDLAMGLDNADRIRISTAGKAVLAFPAVFTDADEESDREAVGSAITLLVTSTSPTPTMLRDIAESDAPLPEIAEQLREFAPDDEALAVEEEAEIEVEEQTSGFGNRGYSGSGVAAIGATAIVFVVLVAAITAWLISMFGSQSEQKPITPESIQGSQEQVAEVPPVMLQRSDARVLPSGAAATDVIDDEPATMQEIDSSNNEIAVRVENPTQLRHVLITSNVGGAKVEILGLKGATPGETLGEATLHKAANNITLEESAKVYDGVVVRFTDLPSKRDVMISEIELTGLPR</sequence>
<feature type="transmembrane region" description="Helical" evidence="9">
    <location>
        <begin position="205"/>
        <end position="224"/>
    </location>
</feature>
<dbReference type="PRINTS" id="PR01806">
    <property type="entry name" value="VIRFACTRMVIN"/>
</dbReference>
<feature type="transmembrane region" description="Helical" evidence="9">
    <location>
        <begin position="439"/>
        <end position="461"/>
    </location>
</feature>
<evidence type="ECO:0000256" key="8">
    <source>
        <dbReference type="SAM" id="MobiDB-lite"/>
    </source>
</evidence>
<dbReference type="Gene3D" id="1.10.510.10">
    <property type="entry name" value="Transferase(Phosphotransferase) domain 1"/>
    <property type="match status" value="1"/>
</dbReference>
<dbReference type="InterPro" id="IPR004268">
    <property type="entry name" value="MurJ"/>
</dbReference>
<feature type="transmembrane region" description="Helical" evidence="9">
    <location>
        <begin position="98"/>
        <end position="117"/>
    </location>
</feature>
<organism evidence="10 11">
    <name type="scientific">Corynebacterium incognita</name>
    <dbReference type="NCBI Taxonomy" id="2754725"/>
    <lineage>
        <taxon>Bacteria</taxon>
        <taxon>Bacillati</taxon>
        <taxon>Actinomycetota</taxon>
        <taxon>Actinomycetes</taxon>
        <taxon>Mycobacteriales</taxon>
        <taxon>Corynebacteriaceae</taxon>
        <taxon>Corynebacterium</taxon>
    </lineage>
</organism>
<dbReference type="RefSeq" id="WP_185174999.1">
    <property type="nucleotide sequence ID" value="NZ_CP059404.1"/>
</dbReference>
<dbReference type="GO" id="GO:0034204">
    <property type="term" value="P:lipid translocation"/>
    <property type="evidence" value="ECO:0007669"/>
    <property type="project" value="TreeGrafter"/>
</dbReference>
<feature type="transmembrane region" description="Helical" evidence="9">
    <location>
        <begin position="325"/>
        <end position="344"/>
    </location>
</feature>
<keyword evidence="2" id="KW-1003">Cell membrane</keyword>
<comment type="subcellular location">
    <subcellularLocation>
        <location evidence="1">Cell membrane</location>
        <topology evidence="1">Multi-pass membrane protein</topology>
    </subcellularLocation>
</comment>
<feature type="transmembrane region" description="Helical" evidence="9">
    <location>
        <begin position="502"/>
        <end position="527"/>
    </location>
</feature>
<proteinExistence type="predicted"/>
<dbReference type="Pfam" id="PF03023">
    <property type="entry name" value="MurJ"/>
    <property type="match status" value="1"/>
</dbReference>
<feature type="compositionally biased region" description="Polar residues" evidence="8">
    <location>
        <begin position="38"/>
        <end position="53"/>
    </location>
</feature>
<dbReference type="GO" id="GO:0005886">
    <property type="term" value="C:plasma membrane"/>
    <property type="evidence" value="ECO:0007669"/>
    <property type="project" value="UniProtKB-SubCell"/>
</dbReference>
<dbReference type="AlphaFoldDB" id="A0A7G7CLZ2"/>
<feature type="transmembrane region" description="Helical" evidence="9">
    <location>
        <begin position="71"/>
        <end position="92"/>
    </location>
</feature>
<name>A0A7G7CLZ2_9CORY</name>
<keyword evidence="5" id="KW-0573">Peptidoglycan synthesis</keyword>
<dbReference type="KEGG" id="cik:H0194_05660"/>
<keyword evidence="7 9" id="KW-0472">Membrane</keyword>
<feature type="region of interest" description="Disordered" evidence="8">
    <location>
        <begin position="1"/>
        <end position="53"/>
    </location>
</feature>
<feature type="transmembrane region" description="Helical" evidence="9">
    <location>
        <begin position="879"/>
        <end position="901"/>
    </location>
</feature>
<dbReference type="GO" id="GO:0009252">
    <property type="term" value="P:peptidoglycan biosynthetic process"/>
    <property type="evidence" value="ECO:0007669"/>
    <property type="project" value="UniProtKB-KW"/>
</dbReference>
<dbReference type="GO" id="GO:0015648">
    <property type="term" value="F:lipid-linked peptidoglycan transporter activity"/>
    <property type="evidence" value="ECO:0007669"/>
    <property type="project" value="TreeGrafter"/>
</dbReference>
<feature type="transmembrane region" description="Helical" evidence="9">
    <location>
        <begin position="539"/>
        <end position="562"/>
    </location>
</feature>
<evidence type="ECO:0000256" key="3">
    <source>
        <dbReference type="ARBA" id="ARBA00022692"/>
    </source>
</evidence>
<feature type="compositionally biased region" description="Pro residues" evidence="8">
    <location>
        <begin position="12"/>
        <end position="29"/>
    </location>
</feature>
<evidence type="ECO:0000256" key="5">
    <source>
        <dbReference type="ARBA" id="ARBA00022984"/>
    </source>
</evidence>
<protein>
    <submittedName>
        <fullName evidence="10">Murein biosynthesis integral membrane protein MurJ</fullName>
    </submittedName>
</protein>
<dbReference type="Gene3D" id="3.30.200.20">
    <property type="entry name" value="Phosphorylase Kinase, domain 1"/>
    <property type="match status" value="1"/>
</dbReference>
<feature type="transmembrane region" description="Helical" evidence="9">
    <location>
        <begin position="285"/>
        <end position="305"/>
    </location>
</feature>
<evidence type="ECO:0000256" key="6">
    <source>
        <dbReference type="ARBA" id="ARBA00022989"/>
    </source>
</evidence>
<dbReference type="PANTHER" id="PTHR47019:SF1">
    <property type="entry name" value="LIPID II FLIPPASE MURJ"/>
    <property type="match status" value="1"/>
</dbReference>
<dbReference type="GO" id="GO:0008360">
    <property type="term" value="P:regulation of cell shape"/>
    <property type="evidence" value="ECO:0007669"/>
    <property type="project" value="UniProtKB-KW"/>
</dbReference>
<reference evidence="10 11" key="1">
    <citation type="submission" date="2020-07" db="EMBL/GenBank/DDBJ databases">
        <title>Complete genome and description of Corynebacterium incognita strain Marseille-Q3630 sp. nov.</title>
        <authorList>
            <person name="Boxberger M."/>
        </authorList>
    </citation>
    <scope>NUCLEOTIDE SEQUENCE [LARGE SCALE GENOMIC DNA]</scope>
    <source>
        <strain evidence="10 11">Marseille-Q3630</strain>
    </source>
</reference>
<evidence type="ECO:0000256" key="4">
    <source>
        <dbReference type="ARBA" id="ARBA00022960"/>
    </source>
</evidence>
<dbReference type="CDD" id="cd13123">
    <property type="entry name" value="MATE_MurJ_like"/>
    <property type="match status" value="1"/>
</dbReference>
<feature type="transmembrane region" description="Helical" evidence="9">
    <location>
        <begin position="467"/>
        <end position="490"/>
    </location>
</feature>
<gene>
    <name evidence="10" type="primary">murJ</name>
    <name evidence="10" type="ORF">H0194_05660</name>
</gene>
<feature type="transmembrane region" description="Helical" evidence="9">
    <location>
        <begin position="405"/>
        <end position="427"/>
    </location>
</feature>
<dbReference type="NCBIfam" id="TIGR01695">
    <property type="entry name" value="murJ_mviN"/>
    <property type="match status" value="1"/>
</dbReference>
<keyword evidence="6 9" id="KW-1133">Transmembrane helix</keyword>
<keyword evidence="4" id="KW-0133">Cell shape</keyword>
<dbReference type="InterPro" id="IPR051050">
    <property type="entry name" value="Lipid_II_flippase_MurJ/MviN"/>
</dbReference>
<dbReference type="PANTHER" id="PTHR47019">
    <property type="entry name" value="LIPID II FLIPPASE MURJ"/>
    <property type="match status" value="1"/>
</dbReference>
<feature type="transmembrane region" description="Helical" evidence="9">
    <location>
        <begin position="365"/>
        <end position="385"/>
    </location>
</feature>
<evidence type="ECO:0000256" key="1">
    <source>
        <dbReference type="ARBA" id="ARBA00004651"/>
    </source>
</evidence>
<evidence type="ECO:0000256" key="9">
    <source>
        <dbReference type="SAM" id="Phobius"/>
    </source>
</evidence>
<evidence type="ECO:0000256" key="2">
    <source>
        <dbReference type="ARBA" id="ARBA00022475"/>
    </source>
</evidence>
<feature type="transmembrane region" description="Helical" evidence="9">
    <location>
        <begin position="137"/>
        <end position="156"/>
    </location>
</feature>
<evidence type="ECO:0000313" key="11">
    <source>
        <dbReference type="Proteomes" id="UP000515743"/>
    </source>
</evidence>
<dbReference type="CDD" id="cd13973">
    <property type="entry name" value="PK_MviN-like"/>
    <property type="match status" value="1"/>
</dbReference>
<evidence type="ECO:0000313" key="10">
    <source>
        <dbReference type="EMBL" id="QNE88608.1"/>
    </source>
</evidence>
<keyword evidence="3 9" id="KW-0812">Transmembrane</keyword>
<evidence type="ECO:0000256" key="7">
    <source>
        <dbReference type="ARBA" id="ARBA00023136"/>
    </source>
</evidence>
<feature type="transmembrane region" description="Helical" evidence="9">
    <location>
        <begin position="176"/>
        <end position="196"/>
    </location>
</feature>
<dbReference type="Proteomes" id="UP000515743">
    <property type="component" value="Chromosome"/>
</dbReference>
<feature type="transmembrane region" description="Helical" evidence="9">
    <location>
        <begin position="244"/>
        <end position="265"/>
    </location>
</feature>